<dbReference type="Pfam" id="PF12146">
    <property type="entry name" value="Hydrolase_4"/>
    <property type="match status" value="1"/>
</dbReference>
<dbReference type="KEGG" id="mps:MPTP_1575"/>
<dbReference type="PANTHER" id="PTHR11614">
    <property type="entry name" value="PHOSPHOLIPASE-RELATED"/>
    <property type="match status" value="1"/>
</dbReference>
<reference evidence="3 4" key="1">
    <citation type="journal article" date="2011" name="J. Bacteriol.">
        <title>Complete genome sequence of Melissococcus plutonius ATCC 35311.</title>
        <authorList>
            <person name="Okumura K."/>
            <person name="Arai R."/>
            <person name="Okura M."/>
            <person name="Kirikae T."/>
            <person name="Takamatsu D."/>
            <person name="Osaki M."/>
            <person name="Miyoshi-Akiyama T."/>
        </authorList>
    </citation>
    <scope>NUCLEOTIDE SEQUENCE [LARGE SCALE GENOMIC DNA]</scope>
    <source>
        <strain evidence="4">ATCC 35311 / CIP 104052 / LMG 20360 / NCIMB 702443</strain>
    </source>
</reference>
<evidence type="ECO:0000259" key="2">
    <source>
        <dbReference type="Pfam" id="PF12146"/>
    </source>
</evidence>
<feature type="domain" description="Serine aminopeptidase S33" evidence="2">
    <location>
        <begin position="19"/>
        <end position="142"/>
    </location>
</feature>
<protein>
    <submittedName>
        <fullName evidence="3">Carboxylesterase</fullName>
        <ecNumber evidence="3">3.1.1.1</ecNumber>
    </submittedName>
</protein>
<sequence length="251" mass="28647">MNRTKQLPKSLFTENGSRSVLLLHAYSGSSNDVRLLSRFLEKEGYTVYAPNFSGHGTLIPEDILNRSPEDWRQETLDAIQFLYNKGYEQIAILGLSMGGLFAMDALTKNIDSLIGGGSFCSPIYPCENHVPENFMLYAEQLLIKHNLSTSEIQYRLAEIKPRMLEQLKWLESFSKKITDQLSEITRPVFIAQSGCDQMIDRNGSFHTIKKLTQIPFTLQWYPDSGHVITTGPEHKKLEKDVLHFLTTLSWN</sequence>
<organism evidence="3 4">
    <name type="scientific">Melissococcus plutonius (strain ATCC 35311 / DSM 29964 / CIP 104052 / LMG 20360 / NCIMB 702443)</name>
    <dbReference type="NCBI Taxonomy" id="940190"/>
    <lineage>
        <taxon>Bacteria</taxon>
        <taxon>Bacillati</taxon>
        <taxon>Bacillota</taxon>
        <taxon>Bacilli</taxon>
        <taxon>Lactobacillales</taxon>
        <taxon>Enterococcaceae</taxon>
        <taxon>Melissococcus</taxon>
    </lineage>
</organism>
<dbReference type="InterPro" id="IPR022742">
    <property type="entry name" value="Hydrolase_4"/>
</dbReference>
<evidence type="ECO:0000256" key="1">
    <source>
        <dbReference type="PIRSR" id="PIRSR017388-1"/>
    </source>
</evidence>
<evidence type="ECO:0000313" key="3">
    <source>
        <dbReference type="EMBL" id="BAK22003.1"/>
    </source>
</evidence>
<dbReference type="Proteomes" id="UP000008456">
    <property type="component" value="Chromosome"/>
</dbReference>
<evidence type="ECO:0000313" key="4">
    <source>
        <dbReference type="Proteomes" id="UP000008456"/>
    </source>
</evidence>
<dbReference type="EMBL" id="AP012200">
    <property type="protein sequence ID" value="BAK22003.1"/>
    <property type="molecule type" value="Genomic_DNA"/>
</dbReference>
<dbReference type="InterPro" id="IPR012354">
    <property type="entry name" value="Esterase_lipase"/>
</dbReference>
<dbReference type="InterPro" id="IPR029058">
    <property type="entry name" value="AB_hydrolase_fold"/>
</dbReference>
<dbReference type="AlphaFoldDB" id="F3YBX5"/>
<dbReference type="RefSeq" id="WP_013774439.1">
    <property type="nucleotide sequence ID" value="NC_015516.1"/>
</dbReference>
<dbReference type="GO" id="GO:0106435">
    <property type="term" value="F:carboxylesterase activity"/>
    <property type="evidence" value="ECO:0007669"/>
    <property type="project" value="UniProtKB-EC"/>
</dbReference>
<keyword evidence="3" id="KW-0378">Hydrolase</keyword>
<feature type="active site" description="Nucleophile" evidence="1">
    <location>
        <position position="96"/>
    </location>
</feature>
<reference key="2">
    <citation type="submission" date="2011-04" db="EMBL/GenBank/DDBJ databases">
        <title>Whole genome sequence of Melissococcus plutonius ATCC 35311.</title>
        <authorList>
            <person name="Okumura K."/>
            <person name="Arai R."/>
            <person name="Osaki M."/>
            <person name="Okura M."/>
            <person name="Kirikae T."/>
            <person name="Takamatsu D."/>
            <person name="Akiyama T."/>
        </authorList>
    </citation>
    <scope>NUCLEOTIDE SEQUENCE</scope>
    <source>
        <strain>ATCC 35311</strain>
    </source>
</reference>
<keyword evidence="4" id="KW-1185">Reference proteome</keyword>
<dbReference type="ESTHER" id="melpt-f3ybx5">
    <property type="family name" value="CarbLipBact_1"/>
</dbReference>
<dbReference type="OrthoDB" id="9800213at2"/>
<feature type="active site" description="Charge relay system" evidence="1">
    <location>
        <position position="196"/>
    </location>
</feature>
<dbReference type="EC" id="3.1.1.1" evidence="3"/>
<gene>
    <name evidence="3" type="ordered locus">MPTP_1575</name>
</gene>
<accession>F3YBX5</accession>
<dbReference type="STRING" id="940190.MPTP_1575"/>
<name>F3YBX5_MELPT</name>
<dbReference type="Gene3D" id="3.40.50.1820">
    <property type="entry name" value="alpha/beta hydrolase"/>
    <property type="match status" value="1"/>
</dbReference>
<proteinExistence type="predicted"/>
<dbReference type="PIRSF" id="PIRSF017388">
    <property type="entry name" value="Esterase_lipase"/>
    <property type="match status" value="1"/>
</dbReference>
<feature type="active site" description="Charge relay system" evidence="1">
    <location>
        <position position="226"/>
    </location>
</feature>
<dbReference type="SUPFAM" id="SSF53474">
    <property type="entry name" value="alpha/beta-Hydrolases"/>
    <property type="match status" value="1"/>
</dbReference>
<dbReference type="HOGENOM" id="CLU_076594_2_0_9"/>
<dbReference type="InterPro" id="IPR051044">
    <property type="entry name" value="MAG_DAG_Lipase"/>
</dbReference>